<accession>X0UL49</accession>
<protein>
    <submittedName>
        <fullName evidence="1">Uncharacterized protein</fullName>
    </submittedName>
</protein>
<sequence>NTETGQEYMSDAEALADVQDTNTATKAEHIRRDVNVTVEEIKIGAGFNISD</sequence>
<dbReference type="AlphaFoldDB" id="X0UL49"/>
<feature type="non-terminal residue" evidence="1">
    <location>
        <position position="1"/>
    </location>
</feature>
<evidence type="ECO:0000313" key="1">
    <source>
        <dbReference type="EMBL" id="GAF89220.1"/>
    </source>
</evidence>
<name>X0UL49_9ZZZZ</name>
<dbReference type="EMBL" id="BARS01012697">
    <property type="protein sequence ID" value="GAF89220.1"/>
    <property type="molecule type" value="Genomic_DNA"/>
</dbReference>
<gene>
    <name evidence="1" type="ORF">S01H1_22484</name>
</gene>
<proteinExistence type="predicted"/>
<organism evidence="1">
    <name type="scientific">marine sediment metagenome</name>
    <dbReference type="NCBI Taxonomy" id="412755"/>
    <lineage>
        <taxon>unclassified sequences</taxon>
        <taxon>metagenomes</taxon>
        <taxon>ecological metagenomes</taxon>
    </lineage>
</organism>
<reference evidence="1" key="1">
    <citation type="journal article" date="2014" name="Front. Microbiol.">
        <title>High frequency of phylogenetically diverse reductive dehalogenase-homologous genes in deep subseafloor sedimentary metagenomes.</title>
        <authorList>
            <person name="Kawai M."/>
            <person name="Futagami T."/>
            <person name="Toyoda A."/>
            <person name="Takaki Y."/>
            <person name="Nishi S."/>
            <person name="Hori S."/>
            <person name="Arai W."/>
            <person name="Tsubouchi T."/>
            <person name="Morono Y."/>
            <person name="Uchiyama I."/>
            <person name="Ito T."/>
            <person name="Fujiyama A."/>
            <person name="Inagaki F."/>
            <person name="Takami H."/>
        </authorList>
    </citation>
    <scope>NUCLEOTIDE SEQUENCE</scope>
    <source>
        <strain evidence="1">Expedition CK06-06</strain>
    </source>
</reference>
<comment type="caution">
    <text evidence="1">The sequence shown here is derived from an EMBL/GenBank/DDBJ whole genome shotgun (WGS) entry which is preliminary data.</text>
</comment>